<dbReference type="Pfam" id="PF20248">
    <property type="entry name" value="DUF6603"/>
    <property type="match status" value="1"/>
</dbReference>
<feature type="compositionally biased region" description="Acidic residues" evidence="1">
    <location>
        <begin position="1726"/>
        <end position="1760"/>
    </location>
</feature>
<name>A0A6A5KBM6_9PLEO</name>
<organism evidence="3 4">
    <name type="scientific">Decorospora gaudefroyi</name>
    <dbReference type="NCBI Taxonomy" id="184978"/>
    <lineage>
        <taxon>Eukaryota</taxon>
        <taxon>Fungi</taxon>
        <taxon>Dikarya</taxon>
        <taxon>Ascomycota</taxon>
        <taxon>Pezizomycotina</taxon>
        <taxon>Dothideomycetes</taxon>
        <taxon>Pleosporomycetidae</taxon>
        <taxon>Pleosporales</taxon>
        <taxon>Pleosporineae</taxon>
        <taxon>Pleosporaceae</taxon>
        <taxon>Decorospora</taxon>
    </lineage>
</organism>
<feature type="region of interest" description="Disordered" evidence="1">
    <location>
        <begin position="1622"/>
        <end position="1654"/>
    </location>
</feature>
<evidence type="ECO:0000256" key="1">
    <source>
        <dbReference type="SAM" id="MobiDB-lite"/>
    </source>
</evidence>
<protein>
    <recommendedName>
        <fullName evidence="2">DUF6603 domain-containing protein</fullName>
    </recommendedName>
</protein>
<keyword evidence="4" id="KW-1185">Reference proteome</keyword>
<evidence type="ECO:0000259" key="2">
    <source>
        <dbReference type="Pfam" id="PF20248"/>
    </source>
</evidence>
<dbReference type="EMBL" id="ML975298">
    <property type="protein sequence ID" value="KAF1834718.1"/>
    <property type="molecule type" value="Genomic_DNA"/>
</dbReference>
<accession>A0A6A5KBM6</accession>
<dbReference type="InterPro" id="IPR046538">
    <property type="entry name" value="DUF6603"/>
</dbReference>
<feature type="compositionally biased region" description="Basic and acidic residues" evidence="1">
    <location>
        <begin position="182"/>
        <end position="209"/>
    </location>
</feature>
<dbReference type="OrthoDB" id="5352492at2759"/>
<feature type="region of interest" description="Disordered" evidence="1">
    <location>
        <begin position="1713"/>
        <end position="1760"/>
    </location>
</feature>
<feature type="region of interest" description="Disordered" evidence="1">
    <location>
        <begin position="1433"/>
        <end position="1460"/>
    </location>
</feature>
<sequence length="1840" mass="200153">MAEDLYACDSVLKPNAADGLLDEWKDFLLSIEWMFTQTDGKWSFSRKHDDEFWGSTFETAPPQTYATGSILRVPLSSSDKDIKLSHILSTFGVPKTGVPPQVAIIQEVDTQSDTRKQSEKGAATASTEPKSLAETILDQIGLNTILHIDKSAARNALWLTPGNYLRVDVEFTFVFGSYADQKPKDLKTEGKDPGDGKLKGQESQDGEKEGQDEESIAEQFTGLLKNFGVDLDAAIRSMKVSVRKTSLALKTLAQGPKDTSGNPTYITQWSTSENYSLTIQMPLSNFVLWIHFSPGGLSLTVTQDPESDSSGSLLKNIGLLPASSNGKFLDCKFLNGIKVHRLSASLSLEKKLAWRVTFGLRLGEHAEKSGKDSQGLEVYLDYDSISETFSGGLILDDFYTAQEAMLKPWFEPSQAIFAPKGYQSRPYWDIRELSDTLQSLPSVLPTAVVIANISYHKSSEKLWLHGRLIAPKTPSESLIPDPFTWDDVDISLSVGTGFSCTMASDFTFIPNLENPTDTVDMYLNVAYREGDWQMLGYAEGLKGSMLAPFFDKEYRSSVVSVLGKLQIPSLQVMYTYDKQKVSGTKEVGGVATSFAICGRVQVGELELRLFYQYTSSRAGEKTAANSTTSTGETFLPPDAPKGLIKELPPAQGIDQTIWSFECDLGASAPQGKGVKIGTVVRSIIDDAADFLPTFVSNIALPSTKGQETSPIMMKVEKFGKSGKNDQTLFVFRILISPFSFTLAQVGHQDGKKTKRVLRFAVDKIPEFDKVPLVGRLGQPFDQLEYVWVSNSDAGGITKLEAIALNNLLSGNDRFFYRELVGQGASSPPRKTDETVLAPGHHFMVIQRGEAVIDHIFAVATPTVPPKMSTPSRRANNNAVVLAVDDSSTPIPASPPSKGALEIKSGPLTINAIALQYKERGSAKTISVTMDATLIMGPISFGLLGFGFSIPLDKIKLDDFKGLVGNVRPVIRGLALSFDKPPLLIAGGFEHQTIGSGKDLAEIYLGGIGIGFPPYTFVGVGEYAVMNGYKSVFLYAKLDGPLVTLEFATISGVRMGFGFNSSVRSPDINQITSFPFINDKSAEGAGNDPMKIVKRMTQADPSVPGSVAWVSPKEHAYWLAAGMSISAFDVLTVTAVAMLAFKDSGIIISIYANAIAQMPPRTDRAIAMVYLELGMVAEMNFSDGYFRVEAALAPTSFLLVPQCHLDGGFALVYWFGSNPHAGDWVFSVGGYHPKYDKPAWYPAAHRLGISFSVSGCLMVTGQAYFAVTPKCVMGGALIHANLHLGPLKAWLDATFDCLINFHPLHYRADFHVSVGVSYNLDVLFVHIHVGCTVGAFLMVQGPEFGGVAHVDFYLFGFKVDFGASQQENEALNLLGFWEMLHAPGPDVSSPNPPDPKRLTSSVVFEATAKALGKSSEPEPGTYSYENAALKFTLEDGRFPNPPRSPSTEAAADGNPPSTGNGVKWFVKSGSLKFRIATDFALSHARVTATKGHDDGTEIGTHEQEKTGIYSRPMRVSKGITSELTITVKKKVQKPGTDEETGGWTEVTFDTKAVPIATFGKYDKSEDPSKTAATDLLSSEGATVMLPMGLIISAPLPFLAVSKIPVFRASDAAKMAIKDFRPKLKDEDASGDETGNAEAHFQTDEPSENDANESAKEVIEGDDWYLPRYDSRIKEVMAPLQDVYIPAELSEEEMNASPQERWDKTGTIWKEFAEINGGLLNGEKGDGEKDDGEKDDGEKDDGEKDDGEKDDGEKDDGEKDDEGLLGLCAKLLAWDQPPTLSVETTPNVTTAGVAEEATPRREWWQLTGKFPSKLVRGLKKDGTVVKNLEATYLALPRLAVVP</sequence>
<feature type="region of interest" description="Disordered" evidence="1">
    <location>
        <begin position="182"/>
        <end position="213"/>
    </location>
</feature>
<feature type="domain" description="DUF6603" evidence="2">
    <location>
        <begin position="901"/>
        <end position="1399"/>
    </location>
</feature>
<reference evidence="3" key="1">
    <citation type="submission" date="2020-01" db="EMBL/GenBank/DDBJ databases">
        <authorList>
            <consortium name="DOE Joint Genome Institute"/>
            <person name="Haridas S."/>
            <person name="Albert R."/>
            <person name="Binder M."/>
            <person name="Bloem J."/>
            <person name="Labutti K."/>
            <person name="Salamov A."/>
            <person name="Andreopoulos B."/>
            <person name="Baker S.E."/>
            <person name="Barry K."/>
            <person name="Bills G."/>
            <person name="Bluhm B.H."/>
            <person name="Cannon C."/>
            <person name="Castanera R."/>
            <person name="Culley D.E."/>
            <person name="Daum C."/>
            <person name="Ezra D."/>
            <person name="Gonzalez J.B."/>
            <person name="Henrissat B."/>
            <person name="Kuo A."/>
            <person name="Liang C."/>
            <person name="Lipzen A."/>
            <person name="Lutzoni F."/>
            <person name="Magnuson J."/>
            <person name="Mondo S."/>
            <person name="Nolan M."/>
            <person name="Ohm R."/>
            <person name="Pangilinan J."/>
            <person name="Park H.-J."/>
            <person name="Ramirez L."/>
            <person name="Alfaro M."/>
            <person name="Sun H."/>
            <person name="Tritt A."/>
            <person name="Yoshinaga Y."/>
            <person name="Zwiers L.-H."/>
            <person name="Turgeon B.G."/>
            <person name="Goodwin S.B."/>
            <person name="Spatafora J.W."/>
            <person name="Crous P.W."/>
            <person name="Grigoriev I.V."/>
        </authorList>
    </citation>
    <scope>NUCLEOTIDE SEQUENCE</scope>
    <source>
        <strain evidence="3">P77</strain>
    </source>
</reference>
<proteinExistence type="predicted"/>
<gene>
    <name evidence="3" type="ORF">BDW02DRAFT_597979</name>
</gene>
<dbReference type="Proteomes" id="UP000800040">
    <property type="component" value="Unassembled WGS sequence"/>
</dbReference>
<evidence type="ECO:0000313" key="3">
    <source>
        <dbReference type="EMBL" id="KAF1834718.1"/>
    </source>
</evidence>
<feature type="region of interest" description="Disordered" evidence="1">
    <location>
        <begin position="108"/>
        <end position="129"/>
    </location>
</feature>
<evidence type="ECO:0000313" key="4">
    <source>
        <dbReference type="Proteomes" id="UP000800040"/>
    </source>
</evidence>